<organism evidence="3 4">
    <name type="scientific">Sanguibacter suaedae</name>
    <dbReference type="NCBI Taxonomy" id="2795737"/>
    <lineage>
        <taxon>Bacteria</taxon>
        <taxon>Bacillati</taxon>
        <taxon>Actinomycetota</taxon>
        <taxon>Actinomycetes</taxon>
        <taxon>Micrococcales</taxon>
        <taxon>Sanguibacteraceae</taxon>
        <taxon>Sanguibacter</taxon>
    </lineage>
</organism>
<feature type="region of interest" description="Disordered" evidence="1">
    <location>
        <begin position="266"/>
        <end position="308"/>
    </location>
</feature>
<dbReference type="Pfam" id="PF25547">
    <property type="entry name" value="WXG100_2"/>
    <property type="match status" value="1"/>
</dbReference>
<dbReference type="InterPro" id="IPR036689">
    <property type="entry name" value="ESAT-6-like_sf"/>
</dbReference>
<accession>A0A934I3A0</accession>
<dbReference type="AlphaFoldDB" id="A0A934I3A0"/>
<protein>
    <recommendedName>
        <fullName evidence="2">Outer membrane channel protein CpnT-like N-terminal domain-containing protein</fullName>
    </recommendedName>
</protein>
<name>A0A934I3A0_9MICO</name>
<dbReference type="Gene3D" id="1.20.1260.20">
    <property type="entry name" value="PPE superfamily"/>
    <property type="match status" value="1"/>
</dbReference>
<comment type="caution">
    <text evidence="3">The sequence shown here is derived from an EMBL/GenBank/DDBJ whole genome shotgun (WGS) entry which is preliminary data.</text>
</comment>
<dbReference type="Proteomes" id="UP000602087">
    <property type="component" value="Unassembled WGS sequence"/>
</dbReference>
<dbReference type="EMBL" id="JAEINH010000001">
    <property type="protein sequence ID" value="MBI9113446.1"/>
    <property type="molecule type" value="Genomic_DNA"/>
</dbReference>
<evidence type="ECO:0000256" key="1">
    <source>
        <dbReference type="SAM" id="MobiDB-lite"/>
    </source>
</evidence>
<sequence length="308" mass="32398">MSEELLGSSPTVSMQAGVRMLDPAMSAVAAAQRGDWLGASLSGLATTVDVVSYAIDPIGELLASAASFLMEHVHPLPEMLDSLAGDPGEVQMFAETWFNVSRRLTDVAEQYTTAQRGTGTDWTGAAADSYRTFADTFAEELRAVADICRGTGDALSVASGVVAAVRGIVRDLIADLVAKLIAWVAQVACTVGVGASWVVPQACTAVTKWVTRVSEWLKDLTTAMDELAALVETVGTGVAGTNRAAAEVVALLRSKPRLDLPTLPDLPVPRPPWESPELVPDMIPKTQDTFGIGGDMQNQADGSKEAGR</sequence>
<keyword evidence="4" id="KW-1185">Reference proteome</keyword>
<dbReference type="RefSeq" id="WP_198732023.1">
    <property type="nucleotide sequence ID" value="NZ_JAEINH010000001.1"/>
</dbReference>
<dbReference type="InterPro" id="IPR057746">
    <property type="entry name" value="CpnT-like_N"/>
</dbReference>
<gene>
    <name evidence="3" type="ORF">JAV76_00280</name>
</gene>
<dbReference type="InterPro" id="IPR038332">
    <property type="entry name" value="PPE_sf"/>
</dbReference>
<reference evidence="3" key="1">
    <citation type="submission" date="2020-12" db="EMBL/GenBank/DDBJ databases">
        <title>Sanguibacter suaedae sp. nov., isolated from Suaeda aralocaspica.</title>
        <authorList>
            <person name="Ma Q."/>
        </authorList>
    </citation>
    <scope>NUCLEOTIDE SEQUENCE</scope>
    <source>
        <strain evidence="3">YZGR15</strain>
    </source>
</reference>
<dbReference type="SUPFAM" id="SSF140453">
    <property type="entry name" value="EsxAB dimer-like"/>
    <property type="match status" value="1"/>
</dbReference>
<evidence type="ECO:0000313" key="4">
    <source>
        <dbReference type="Proteomes" id="UP000602087"/>
    </source>
</evidence>
<feature type="domain" description="Outer membrane channel protein CpnT-like N-terminal" evidence="2">
    <location>
        <begin position="85"/>
        <end position="200"/>
    </location>
</feature>
<evidence type="ECO:0000313" key="3">
    <source>
        <dbReference type="EMBL" id="MBI9113446.1"/>
    </source>
</evidence>
<proteinExistence type="predicted"/>
<evidence type="ECO:0000259" key="2">
    <source>
        <dbReference type="Pfam" id="PF25547"/>
    </source>
</evidence>